<accession>A0A5C6KAG4</accession>
<dbReference type="Proteomes" id="UP000315827">
    <property type="component" value="Unassembled WGS sequence"/>
</dbReference>
<evidence type="ECO:0000313" key="3">
    <source>
        <dbReference type="Proteomes" id="UP000315827"/>
    </source>
</evidence>
<keyword evidence="1" id="KW-0732">Signal</keyword>
<dbReference type="InterPro" id="IPR024361">
    <property type="entry name" value="BACON"/>
</dbReference>
<reference evidence="2 3" key="1">
    <citation type="submission" date="2019-07" db="EMBL/GenBank/DDBJ databases">
        <title>Genome sequencing of Parabacteroides distasonis iSURF_7.</title>
        <authorList>
            <person name="Degefu H.N."/>
            <person name="Ruoff K.L."/>
            <person name="Price C.E."/>
            <person name="Valls R.A."/>
            <person name="O'Toole G.A."/>
        </authorList>
    </citation>
    <scope>NUCLEOTIDE SEQUENCE [LARGE SCALE GENOMIC DNA]</scope>
    <source>
        <strain evidence="2 3">CFPLTA003_1B</strain>
    </source>
</reference>
<sequence>MKIHYQFKISMIMKTTRLFSALFVLLAILLAGCSKDDDPSNPDTPVPDPEGMVTVKMRNDGSSAGSWGNVAMNEKNNFKNTWGTKLVDIGEVRGLGNVVDIPDEGWADEVSVQVGHGYFSREIFNKDTIFYRIYVVDFLTDVSNSIIGAEVKYHKYLVKEAEPIKLDLSKESASYSIKGGTDDIYISTNANEWNYNCTDTSWFKVKRIETGLRIIVPDNNTIIKHESTILITAEDIEKTILLTQERVESTSEPYAIGDLYCKDGVIGIVYKVTDGGQHGMIVSLDYTICEWNTTAYSYLCKDESNGVNNLNLVKQQTHWETRYPAFKWCEDLNINVGFGWYLPSIEELKELYAGGNGLSIYPGKENDASVVYKVAREFFDKALEENGGKPLFGNPYSTICFSSTQYQERNPIYYYAQCIDMSHGDWTYAFVNNNKSVRAIRAF</sequence>
<feature type="signal peptide" evidence="1">
    <location>
        <begin position="1"/>
        <end position="36"/>
    </location>
</feature>
<dbReference type="AlphaFoldDB" id="A0A5C6KAG4"/>
<name>A0A5C6KAG4_PARDI</name>
<proteinExistence type="predicted"/>
<dbReference type="PROSITE" id="PS51257">
    <property type="entry name" value="PROKAR_LIPOPROTEIN"/>
    <property type="match status" value="1"/>
</dbReference>
<evidence type="ECO:0000256" key="1">
    <source>
        <dbReference type="SAM" id="SignalP"/>
    </source>
</evidence>
<dbReference type="EMBL" id="VOHW01000016">
    <property type="protein sequence ID" value="TWV59101.1"/>
    <property type="molecule type" value="Genomic_DNA"/>
</dbReference>
<organism evidence="2 3">
    <name type="scientific">Parabacteroides distasonis</name>
    <dbReference type="NCBI Taxonomy" id="823"/>
    <lineage>
        <taxon>Bacteria</taxon>
        <taxon>Pseudomonadati</taxon>
        <taxon>Bacteroidota</taxon>
        <taxon>Bacteroidia</taxon>
        <taxon>Bacteroidales</taxon>
        <taxon>Tannerellaceae</taxon>
        <taxon>Parabacteroides</taxon>
    </lineage>
</organism>
<protein>
    <submittedName>
        <fullName evidence="2">DUF5036 domain-containing protein</fullName>
    </submittedName>
</protein>
<dbReference type="CDD" id="cd14948">
    <property type="entry name" value="BACON"/>
    <property type="match status" value="1"/>
</dbReference>
<evidence type="ECO:0000313" key="2">
    <source>
        <dbReference type="EMBL" id="TWV59101.1"/>
    </source>
</evidence>
<gene>
    <name evidence="2" type="ORF">FSA05_19155</name>
</gene>
<comment type="caution">
    <text evidence="2">The sequence shown here is derived from an EMBL/GenBank/DDBJ whole genome shotgun (WGS) entry which is preliminary data.</text>
</comment>
<dbReference type="InterPro" id="IPR032217">
    <property type="entry name" value="DUF5036"/>
</dbReference>
<feature type="chain" id="PRO_5023047531" evidence="1">
    <location>
        <begin position="37"/>
        <end position="443"/>
    </location>
</feature>
<dbReference type="Pfam" id="PF16439">
    <property type="entry name" value="DUF5036"/>
    <property type="match status" value="1"/>
</dbReference>